<dbReference type="Proteomes" id="UP000482800">
    <property type="component" value="Unassembled WGS sequence"/>
</dbReference>
<dbReference type="SUPFAM" id="SSF52540">
    <property type="entry name" value="P-loop containing nucleoside triphosphate hydrolases"/>
    <property type="match status" value="1"/>
</dbReference>
<comment type="caution">
    <text evidence="2">The sequence shown here is derived from an EMBL/GenBank/DDBJ whole genome shotgun (WGS) entry which is preliminary data.</text>
</comment>
<dbReference type="PANTHER" id="PTHR30153">
    <property type="entry name" value="REPLICATIVE DNA HELICASE DNAB"/>
    <property type="match status" value="1"/>
</dbReference>
<evidence type="ECO:0000259" key="1">
    <source>
        <dbReference type="PROSITE" id="PS51199"/>
    </source>
</evidence>
<accession>A0A6V8KJ07</accession>
<dbReference type="AlphaFoldDB" id="A0A6V8KJ07"/>
<dbReference type="EMBL" id="BLPF01000002">
    <property type="protein sequence ID" value="GFJ81956.1"/>
    <property type="molecule type" value="Genomic_DNA"/>
</dbReference>
<sequence>MYDVTEWCVSEDFAVLVDMLQPTLDEIEAVGAQGGVMTGFTDLDRLLNGLPAGRLVIVAGRPGLGKSTVSMDLARNSAIRRNCASAIFSLELSKVEIVVRLLSAEARVPLHVLRSGSCPMATGRNWPAEWGEQLAFGDLVRMLFQASGFRL</sequence>
<name>A0A6V8KJ07_9ACTN</name>
<keyword evidence="3" id="KW-1185">Reference proteome</keyword>
<dbReference type="InterPro" id="IPR007694">
    <property type="entry name" value="DNA_helicase_DnaB-like_C"/>
</dbReference>
<reference evidence="2 3" key="1">
    <citation type="submission" date="2020-03" db="EMBL/GenBank/DDBJ databases">
        <title>Whole genome shotgun sequence of Phytohabitans houttuyneae NBRC 108639.</title>
        <authorList>
            <person name="Komaki H."/>
            <person name="Tamura T."/>
        </authorList>
    </citation>
    <scope>NUCLEOTIDE SEQUENCE [LARGE SCALE GENOMIC DNA]</scope>
    <source>
        <strain evidence="2 3">NBRC 108639</strain>
    </source>
</reference>
<dbReference type="GO" id="GO:0005829">
    <property type="term" value="C:cytosol"/>
    <property type="evidence" value="ECO:0007669"/>
    <property type="project" value="TreeGrafter"/>
</dbReference>
<reference evidence="2 3" key="2">
    <citation type="submission" date="2020-03" db="EMBL/GenBank/DDBJ databases">
        <authorList>
            <person name="Ichikawa N."/>
            <person name="Kimura A."/>
            <person name="Kitahashi Y."/>
            <person name="Uohara A."/>
        </authorList>
    </citation>
    <scope>NUCLEOTIDE SEQUENCE [LARGE SCALE GENOMIC DNA]</scope>
    <source>
        <strain evidence="2 3">NBRC 108639</strain>
    </source>
</reference>
<gene>
    <name evidence="2" type="ORF">Phou_061360</name>
</gene>
<dbReference type="Pfam" id="PF03796">
    <property type="entry name" value="DnaB_C"/>
    <property type="match status" value="1"/>
</dbReference>
<organism evidence="2 3">
    <name type="scientific">Phytohabitans houttuyneae</name>
    <dbReference type="NCBI Taxonomy" id="1076126"/>
    <lineage>
        <taxon>Bacteria</taxon>
        <taxon>Bacillati</taxon>
        <taxon>Actinomycetota</taxon>
        <taxon>Actinomycetes</taxon>
        <taxon>Micromonosporales</taxon>
        <taxon>Micromonosporaceae</taxon>
    </lineage>
</organism>
<dbReference type="Gene3D" id="3.40.50.300">
    <property type="entry name" value="P-loop containing nucleotide triphosphate hydrolases"/>
    <property type="match status" value="1"/>
</dbReference>
<feature type="domain" description="SF4 helicase" evidence="1">
    <location>
        <begin position="29"/>
        <end position="151"/>
    </location>
</feature>
<dbReference type="InterPro" id="IPR027417">
    <property type="entry name" value="P-loop_NTPase"/>
</dbReference>
<dbReference type="PANTHER" id="PTHR30153:SF2">
    <property type="entry name" value="REPLICATIVE DNA HELICASE"/>
    <property type="match status" value="1"/>
</dbReference>
<dbReference type="GO" id="GO:0005524">
    <property type="term" value="F:ATP binding"/>
    <property type="evidence" value="ECO:0007669"/>
    <property type="project" value="InterPro"/>
</dbReference>
<evidence type="ECO:0000313" key="3">
    <source>
        <dbReference type="Proteomes" id="UP000482800"/>
    </source>
</evidence>
<evidence type="ECO:0000313" key="2">
    <source>
        <dbReference type="EMBL" id="GFJ81956.1"/>
    </source>
</evidence>
<protein>
    <recommendedName>
        <fullName evidence="1">SF4 helicase domain-containing protein</fullName>
    </recommendedName>
</protein>
<dbReference type="GO" id="GO:0006260">
    <property type="term" value="P:DNA replication"/>
    <property type="evidence" value="ECO:0007669"/>
    <property type="project" value="InterPro"/>
</dbReference>
<proteinExistence type="predicted"/>
<dbReference type="PROSITE" id="PS51199">
    <property type="entry name" value="SF4_HELICASE"/>
    <property type="match status" value="1"/>
</dbReference>
<dbReference type="GO" id="GO:0003678">
    <property type="term" value="F:DNA helicase activity"/>
    <property type="evidence" value="ECO:0007669"/>
    <property type="project" value="InterPro"/>
</dbReference>